<dbReference type="AlphaFoldDB" id="A0A6C0H5Z7"/>
<feature type="compositionally biased region" description="Basic and acidic residues" evidence="1">
    <location>
        <begin position="338"/>
        <end position="363"/>
    </location>
</feature>
<dbReference type="EMBL" id="MN739883">
    <property type="protein sequence ID" value="QHT75837.1"/>
    <property type="molecule type" value="Genomic_DNA"/>
</dbReference>
<evidence type="ECO:0000256" key="2">
    <source>
        <dbReference type="SAM" id="Phobius"/>
    </source>
</evidence>
<name>A0A6C0H5Z7_9ZZZZ</name>
<evidence type="ECO:0000256" key="1">
    <source>
        <dbReference type="SAM" id="MobiDB-lite"/>
    </source>
</evidence>
<protein>
    <submittedName>
        <fullName evidence="3">Uncharacterized protein</fullName>
    </submittedName>
</protein>
<proteinExistence type="predicted"/>
<keyword evidence="2" id="KW-1133">Transmembrane helix</keyword>
<keyword evidence="2" id="KW-0812">Transmembrane</keyword>
<accession>A0A6C0H5Z7</accession>
<evidence type="ECO:0000313" key="3">
    <source>
        <dbReference type="EMBL" id="QHT75837.1"/>
    </source>
</evidence>
<feature type="compositionally biased region" description="Low complexity" evidence="1">
    <location>
        <begin position="308"/>
        <end position="337"/>
    </location>
</feature>
<dbReference type="SUPFAM" id="SSF57997">
    <property type="entry name" value="Tropomyosin"/>
    <property type="match status" value="1"/>
</dbReference>
<keyword evidence="2" id="KW-0472">Membrane</keyword>
<feature type="region of interest" description="Disordered" evidence="1">
    <location>
        <begin position="253"/>
        <end position="276"/>
    </location>
</feature>
<sequence>MEQKIQQLTDYFSNPDNLYPFNANPPIYGGYFQFIHKFNDFIFTFGELLIDCIYLNNDNENDKLTDKTELHSVSSDGHLIRISFRYLDKFNICEYLSHLNDINVTIRCFEYNIINHIFKQQLYDNIDQHELDNIRLKTILYFQNNDNINDLNFHLALTSCLKPFKDNISDNTIDNYINYFNIVYILLTKIVIYCHIFSEAIFKLKKCENLIKDIFIKLNRILINHASKYDNTLYNILRTHFNNELFNHENVLDNHENTSNNSENASNNDENVSNNHENVLDNHENVLDNHENVSNNHENVLDNHENVLNNDENVSNNHENALNNSENVLNNSENVSNNDEKELDSDKKELDLDEKEYNESING</sequence>
<reference evidence="3" key="1">
    <citation type="journal article" date="2020" name="Nature">
        <title>Giant virus diversity and host interactions through global metagenomics.</title>
        <authorList>
            <person name="Schulz F."/>
            <person name="Roux S."/>
            <person name="Paez-Espino D."/>
            <person name="Jungbluth S."/>
            <person name="Walsh D.A."/>
            <person name="Denef V.J."/>
            <person name="McMahon K.D."/>
            <person name="Konstantinidis K.T."/>
            <person name="Eloe-Fadrosh E.A."/>
            <person name="Kyrpides N.C."/>
            <person name="Woyke T."/>
        </authorList>
    </citation>
    <scope>NUCLEOTIDE SEQUENCE</scope>
    <source>
        <strain evidence="3">GVMAG-M-3300023179-71</strain>
    </source>
</reference>
<feature type="region of interest" description="Disordered" evidence="1">
    <location>
        <begin position="308"/>
        <end position="363"/>
    </location>
</feature>
<feature type="transmembrane region" description="Helical" evidence="2">
    <location>
        <begin position="176"/>
        <end position="196"/>
    </location>
</feature>
<feature type="compositionally biased region" description="Low complexity" evidence="1">
    <location>
        <begin position="257"/>
        <end position="276"/>
    </location>
</feature>
<organism evidence="3">
    <name type="scientific">viral metagenome</name>
    <dbReference type="NCBI Taxonomy" id="1070528"/>
    <lineage>
        <taxon>unclassified sequences</taxon>
        <taxon>metagenomes</taxon>
        <taxon>organismal metagenomes</taxon>
    </lineage>
</organism>